<organism evidence="4 5">
    <name type="scientific">Westerdykella ornata</name>
    <dbReference type="NCBI Taxonomy" id="318751"/>
    <lineage>
        <taxon>Eukaryota</taxon>
        <taxon>Fungi</taxon>
        <taxon>Dikarya</taxon>
        <taxon>Ascomycota</taxon>
        <taxon>Pezizomycotina</taxon>
        <taxon>Dothideomycetes</taxon>
        <taxon>Pleosporomycetidae</taxon>
        <taxon>Pleosporales</taxon>
        <taxon>Sporormiaceae</taxon>
        <taxon>Westerdykella</taxon>
    </lineage>
</organism>
<name>A0A6A6J9F0_WESOR</name>
<dbReference type="InterPro" id="IPR053157">
    <property type="entry name" value="Sterol_Uptake_Regulator"/>
</dbReference>
<dbReference type="PROSITE" id="PS50048">
    <property type="entry name" value="ZN2_CY6_FUNGAL_2"/>
    <property type="match status" value="1"/>
</dbReference>
<accession>A0A6A6J9F0</accession>
<proteinExistence type="predicted"/>
<dbReference type="Pfam" id="PF00172">
    <property type="entry name" value="Zn_clus"/>
    <property type="match status" value="1"/>
</dbReference>
<evidence type="ECO:0000256" key="1">
    <source>
        <dbReference type="ARBA" id="ARBA00023242"/>
    </source>
</evidence>
<gene>
    <name evidence="4" type="ORF">EI97DRAFT_436849</name>
</gene>
<dbReference type="CDD" id="cd00067">
    <property type="entry name" value="GAL4"/>
    <property type="match status" value="1"/>
</dbReference>
<dbReference type="SMART" id="SM00066">
    <property type="entry name" value="GAL4"/>
    <property type="match status" value="1"/>
</dbReference>
<dbReference type="PROSITE" id="PS00463">
    <property type="entry name" value="ZN2_CY6_FUNGAL_1"/>
    <property type="match status" value="1"/>
</dbReference>
<dbReference type="Pfam" id="PF11951">
    <property type="entry name" value="Fungal_trans_2"/>
    <property type="match status" value="1"/>
</dbReference>
<evidence type="ECO:0000256" key="2">
    <source>
        <dbReference type="SAM" id="MobiDB-lite"/>
    </source>
</evidence>
<dbReference type="SUPFAM" id="SSF57701">
    <property type="entry name" value="Zn2/Cys6 DNA-binding domain"/>
    <property type="match status" value="1"/>
</dbReference>
<keyword evidence="1" id="KW-0539">Nucleus</keyword>
<feature type="compositionally biased region" description="Low complexity" evidence="2">
    <location>
        <begin position="95"/>
        <end position="121"/>
    </location>
</feature>
<feature type="domain" description="Zn(2)-C6 fungal-type" evidence="3">
    <location>
        <begin position="15"/>
        <end position="45"/>
    </location>
</feature>
<dbReference type="InterPro" id="IPR021858">
    <property type="entry name" value="Fun_TF"/>
</dbReference>
<dbReference type="GO" id="GO:0008270">
    <property type="term" value="F:zinc ion binding"/>
    <property type="evidence" value="ECO:0007669"/>
    <property type="project" value="InterPro"/>
</dbReference>
<dbReference type="RefSeq" id="XP_033650147.1">
    <property type="nucleotide sequence ID" value="XM_033799216.1"/>
</dbReference>
<dbReference type="GeneID" id="54552391"/>
<protein>
    <recommendedName>
        <fullName evidence="3">Zn(2)-C6 fungal-type domain-containing protein</fullName>
    </recommendedName>
</protein>
<dbReference type="InterPro" id="IPR001138">
    <property type="entry name" value="Zn2Cys6_DnaBD"/>
</dbReference>
<dbReference type="GO" id="GO:0001228">
    <property type="term" value="F:DNA-binding transcription activator activity, RNA polymerase II-specific"/>
    <property type="evidence" value="ECO:0007669"/>
    <property type="project" value="TreeGrafter"/>
</dbReference>
<dbReference type="PANTHER" id="PTHR47784:SF5">
    <property type="entry name" value="STEROL UPTAKE CONTROL PROTEIN 2"/>
    <property type="match status" value="1"/>
</dbReference>
<evidence type="ECO:0000259" key="3">
    <source>
        <dbReference type="PROSITE" id="PS50048"/>
    </source>
</evidence>
<feature type="region of interest" description="Disordered" evidence="2">
    <location>
        <begin position="95"/>
        <end position="123"/>
    </location>
</feature>
<sequence length="488" mass="54402">MAGAKRAPHSKTRLGCGACKKRRIKCDGRHPVCANCERRALDCSFLLLVPTSRLPSTALTTTSSSTSSVNSTPYTVGVFKSTASSLTSTLESFHITPSNATSPSSRPSPSPSQQSLPSTDPWSQCRASLEPFQRVLLDRYLSSTCRTLATDEEEQDVWQNIIPSMASRHRFLIYGVLSVASLDLARLPERQHERDNLYRIAADQMNRAISLFRVALEDINESNAAALFAHSTLTAVYFFRTSALDMSEARATVPSEGISEPPVHVIDEMLHSFVRTVWGLRGALTVLKPGWNWVIGGELSPICTREWWPKHRIPQTERAKEEDARLAELEKLWVSSQDGEWQCQKDPLLQGHSYDPQVKSLLSKALESLRNTYTLVSLLTDPLSNWPSKTEIPYLVDDTTVGMLKDRATIFTWPVGLAPEFISLAQQKMPEVLVIVAHYAVLLGRVRGIWWIEGLGTNTVWAVAKALGREKWHLVQWPAQALGLDLES</sequence>
<dbReference type="OrthoDB" id="5350673at2759"/>
<dbReference type="PANTHER" id="PTHR47784">
    <property type="entry name" value="STEROL UPTAKE CONTROL PROTEIN 2"/>
    <property type="match status" value="1"/>
</dbReference>
<dbReference type="InterPro" id="IPR036864">
    <property type="entry name" value="Zn2-C6_fun-type_DNA-bd_sf"/>
</dbReference>
<keyword evidence="5" id="KW-1185">Reference proteome</keyword>
<evidence type="ECO:0000313" key="5">
    <source>
        <dbReference type="Proteomes" id="UP000800097"/>
    </source>
</evidence>
<dbReference type="Gene3D" id="4.10.240.10">
    <property type="entry name" value="Zn(2)-C6 fungal-type DNA-binding domain"/>
    <property type="match status" value="1"/>
</dbReference>
<evidence type="ECO:0000313" key="4">
    <source>
        <dbReference type="EMBL" id="KAF2272608.1"/>
    </source>
</evidence>
<dbReference type="AlphaFoldDB" id="A0A6A6J9F0"/>
<dbReference type="Proteomes" id="UP000800097">
    <property type="component" value="Unassembled WGS sequence"/>
</dbReference>
<reference evidence="4" key="1">
    <citation type="journal article" date="2020" name="Stud. Mycol.">
        <title>101 Dothideomycetes genomes: a test case for predicting lifestyles and emergence of pathogens.</title>
        <authorList>
            <person name="Haridas S."/>
            <person name="Albert R."/>
            <person name="Binder M."/>
            <person name="Bloem J."/>
            <person name="Labutti K."/>
            <person name="Salamov A."/>
            <person name="Andreopoulos B."/>
            <person name="Baker S."/>
            <person name="Barry K."/>
            <person name="Bills G."/>
            <person name="Bluhm B."/>
            <person name="Cannon C."/>
            <person name="Castanera R."/>
            <person name="Culley D."/>
            <person name="Daum C."/>
            <person name="Ezra D."/>
            <person name="Gonzalez J."/>
            <person name="Henrissat B."/>
            <person name="Kuo A."/>
            <person name="Liang C."/>
            <person name="Lipzen A."/>
            <person name="Lutzoni F."/>
            <person name="Magnuson J."/>
            <person name="Mondo S."/>
            <person name="Nolan M."/>
            <person name="Ohm R."/>
            <person name="Pangilinan J."/>
            <person name="Park H.-J."/>
            <person name="Ramirez L."/>
            <person name="Alfaro M."/>
            <person name="Sun H."/>
            <person name="Tritt A."/>
            <person name="Yoshinaga Y."/>
            <person name="Zwiers L.-H."/>
            <person name="Turgeon B."/>
            <person name="Goodwin S."/>
            <person name="Spatafora J."/>
            <person name="Crous P."/>
            <person name="Grigoriev I."/>
        </authorList>
    </citation>
    <scope>NUCLEOTIDE SEQUENCE</scope>
    <source>
        <strain evidence="4">CBS 379.55</strain>
    </source>
</reference>
<dbReference type="EMBL" id="ML986519">
    <property type="protein sequence ID" value="KAF2272608.1"/>
    <property type="molecule type" value="Genomic_DNA"/>
</dbReference>